<accession>A0AAW2TLP8</accession>
<evidence type="ECO:0000313" key="1">
    <source>
        <dbReference type="EMBL" id="KAL0405853.1"/>
    </source>
</evidence>
<protein>
    <submittedName>
        <fullName evidence="1">Uncharacterized protein</fullName>
    </submittedName>
</protein>
<reference evidence="1" key="1">
    <citation type="submission" date="2020-06" db="EMBL/GenBank/DDBJ databases">
        <authorList>
            <person name="Li T."/>
            <person name="Hu X."/>
            <person name="Zhang T."/>
            <person name="Song X."/>
            <person name="Zhang H."/>
            <person name="Dai N."/>
            <person name="Sheng W."/>
            <person name="Hou X."/>
            <person name="Wei L."/>
        </authorList>
    </citation>
    <scope>NUCLEOTIDE SEQUENCE</scope>
    <source>
        <strain evidence="1">KEN1</strain>
        <tissue evidence="1">Leaf</tissue>
    </source>
</reference>
<gene>
    <name evidence="1" type="ORF">Slati_3899200</name>
</gene>
<reference evidence="1" key="2">
    <citation type="journal article" date="2024" name="Plant">
        <title>Genomic evolution and insights into agronomic trait innovations of Sesamum species.</title>
        <authorList>
            <person name="Miao H."/>
            <person name="Wang L."/>
            <person name="Qu L."/>
            <person name="Liu H."/>
            <person name="Sun Y."/>
            <person name="Le M."/>
            <person name="Wang Q."/>
            <person name="Wei S."/>
            <person name="Zheng Y."/>
            <person name="Lin W."/>
            <person name="Duan Y."/>
            <person name="Cao H."/>
            <person name="Xiong S."/>
            <person name="Wang X."/>
            <person name="Wei L."/>
            <person name="Li C."/>
            <person name="Ma Q."/>
            <person name="Ju M."/>
            <person name="Zhao R."/>
            <person name="Li G."/>
            <person name="Mu C."/>
            <person name="Tian Q."/>
            <person name="Mei H."/>
            <person name="Zhang T."/>
            <person name="Gao T."/>
            <person name="Zhang H."/>
        </authorList>
    </citation>
    <scope>NUCLEOTIDE SEQUENCE</scope>
    <source>
        <strain evidence="1">KEN1</strain>
    </source>
</reference>
<dbReference type="EMBL" id="JACGWN010000014">
    <property type="protein sequence ID" value="KAL0405853.1"/>
    <property type="molecule type" value="Genomic_DNA"/>
</dbReference>
<organism evidence="1">
    <name type="scientific">Sesamum latifolium</name>
    <dbReference type="NCBI Taxonomy" id="2727402"/>
    <lineage>
        <taxon>Eukaryota</taxon>
        <taxon>Viridiplantae</taxon>
        <taxon>Streptophyta</taxon>
        <taxon>Embryophyta</taxon>
        <taxon>Tracheophyta</taxon>
        <taxon>Spermatophyta</taxon>
        <taxon>Magnoliopsida</taxon>
        <taxon>eudicotyledons</taxon>
        <taxon>Gunneridae</taxon>
        <taxon>Pentapetalae</taxon>
        <taxon>asterids</taxon>
        <taxon>lamiids</taxon>
        <taxon>Lamiales</taxon>
        <taxon>Pedaliaceae</taxon>
        <taxon>Sesamum</taxon>
    </lineage>
</organism>
<name>A0AAW2TLP8_9LAMI</name>
<dbReference type="AlphaFoldDB" id="A0AAW2TLP8"/>
<comment type="caution">
    <text evidence="1">The sequence shown here is derived from an EMBL/GenBank/DDBJ whole genome shotgun (WGS) entry which is preliminary data.</text>
</comment>
<sequence length="99" mass="11413">MNLNLLDDVREMAAARTTMYKARMTKAYNARIRSRNFQMGDLVLKKAEPSGPVGKLDHKWEGPYKIMKIVNGGAYKLQQMDGKSVPRMWNIANVKKYYT</sequence>
<proteinExistence type="predicted"/>